<dbReference type="InterPro" id="IPR017907">
    <property type="entry name" value="Znf_RING_CS"/>
</dbReference>
<gene>
    <name evidence="23" type="ORF">JX265_013455</name>
</gene>
<feature type="domain" description="RING-type" evidence="20">
    <location>
        <begin position="32"/>
        <end position="70"/>
    </location>
</feature>
<evidence type="ECO:0000256" key="9">
    <source>
        <dbReference type="ARBA" id="ARBA00022763"/>
    </source>
</evidence>
<keyword evidence="14 17" id="KW-0234">DNA repair</keyword>
<dbReference type="GO" id="GO:0097505">
    <property type="term" value="C:Rad6-Rad18 complex"/>
    <property type="evidence" value="ECO:0007669"/>
    <property type="project" value="TreeGrafter"/>
</dbReference>
<evidence type="ECO:0000256" key="3">
    <source>
        <dbReference type="ARBA" id="ARBA00004906"/>
    </source>
</evidence>
<dbReference type="SUPFAM" id="SSF57850">
    <property type="entry name" value="RING/U-box"/>
    <property type="match status" value="1"/>
</dbReference>
<dbReference type="Gene3D" id="3.30.40.10">
    <property type="entry name" value="Zinc/RING finger domain, C3HC4 (zinc finger)"/>
    <property type="match status" value="1"/>
</dbReference>
<dbReference type="Pfam" id="PF02037">
    <property type="entry name" value="SAP"/>
    <property type="match status" value="1"/>
</dbReference>
<feature type="region of interest" description="Disordered" evidence="19">
    <location>
        <begin position="365"/>
        <end position="455"/>
    </location>
</feature>
<dbReference type="SMART" id="SM00513">
    <property type="entry name" value="SAP"/>
    <property type="match status" value="1"/>
</dbReference>
<dbReference type="FunFam" id="3.30.40.10:FF:000172">
    <property type="entry name" value="E3 ubiquitin-protein ligase RAD18"/>
    <property type="match status" value="1"/>
</dbReference>
<dbReference type="EMBL" id="JAFIMR010000071">
    <property type="protein sequence ID" value="KAI1850176.1"/>
    <property type="molecule type" value="Genomic_DNA"/>
</dbReference>
<comment type="subcellular location">
    <subcellularLocation>
        <location evidence="2 18">Nucleus</location>
    </subcellularLocation>
</comment>
<evidence type="ECO:0000259" key="21">
    <source>
        <dbReference type="PROSITE" id="PS50800"/>
    </source>
</evidence>
<dbReference type="AlphaFoldDB" id="A0A9P9W8I4"/>
<dbReference type="InterPro" id="IPR003034">
    <property type="entry name" value="SAP_dom"/>
</dbReference>
<dbReference type="PROSITE" id="PS50800">
    <property type="entry name" value="SAP"/>
    <property type="match status" value="1"/>
</dbReference>
<keyword evidence="7 18" id="KW-0808">Transferase</keyword>
<feature type="region of interest" description="Disordered" evidence="19">
    <location>
        <begin position="195"/>
        <end position="240"/>
    </location>
</feature>
<evidence type="ECO:0000313" key="23">
    <source>
        <dbReference type="EMBL" id="KAI1850176.1"/>
    </source>
</evidence>
<feature type="domain" description="SAP" evidence="21">
    <location>
        <begin position="252"/>
        <end position="286"/>
    </location>
</feature>
<dbReference type="GO" id="GO:0006301">
    <property type="term" value="P:DNA damage tolerance"/>
    <property type="evidence" value="ECO:0007669"/>
    <property type="project" value="InterPro"/>
</dbReference>
<dbReference type="InterPro" id="IPR006642">
    <property type="entry name" value="Rad18_UBZ4"/>
</dbReference>
<evidence type="ECO:0000256" key="8">
    <source>
        <dbReference type="ARBA" id="ARBA00022723"/>
    </source>
</evidence>
<dbReference type="InterPro" id="IPR013083">
    <property type="entry name" value="Znf_RING/FYVE/PHD"/>
</dbReference>
<dbReference type="NCBIfam" id="TIGR00599">
    <property type="entry name" value="rad18"/>
    <property type="match status" value="1"/>
</dbReference>
<evidence type="ECO:0000256" key="12">
    <source>
        <dbReference type="ARBA" id="ARBA00022833"/>
    </source>
</evidence>
<comment type="catalytic activity">
    <reaction evidence="1 18">
        <text>S-ubiquitinyl-[E2 ubiquitin-conjugating enzyme]-L-cysteine + [acceptor protein]-L-lysine = [E2 ubiquitin-conjugating enzyme]-L-cysteine + N(6)-ubiquitinyl-[acceptor protein]-L-lysine.</text>
        <dbReference type="EC" id="2.3.2.27"/>
    </reaction>
</comment>
<dbReference type="Proteomes" id="UP000829685">
    <property type="component" value="Unassembled WGS sequence"/>
</dbReference>
<evidence type="ECO:0000256" key="1">
    <source>
        <dbReference type="ARBA" id="ARBA00000900"/>
    </source>
</evidence>
<keyword evidence="8 18" id="KW-0479">Metal-binding</keyword>
<reference evidence="23" key="1">
    <citation type="submission" date="2021-03" db="EMBL/GenBank/DDBJ databases">
        <title>Revisited historic fungal species revealed as producer of novel bioactive compounds through whole genome sequencing and comparative genomics.</title>
        <authorList>
            <person name="Vignolle G.A."/>
            <person name="Hochenegger N."/>
            <person name="Mach R.L."/>
            <person name="Mach-Aigner A.R."/>
            <person name="Javad Rahimi M."/>
            <person name="Salim K.A."/>
            <person name="Chan C.M."/>
            <person name="Lim L.B.L."/>
            <person name="Cai F."/>
            <person name="Druzhinina I.S."/>
            <person name="U'Ren J.M."/>
            <person name="Derntl C."/>
        </authorList>
    </citation>
    <scope>NUCLEOTIDE SEQUENCE</scope>
    <source>
        <strain evidence="23">TUCIM 5799</strain>
    </source>
</reference>
<organism evidence="23 24">
    <name type="scientific">Neoarthrinium moseri</name>
    <dbReference type="NCBI Taxonomy" id="1658444"/>
    <lineage>
        <taxon>Eukaryota</taxon>
        <taxon>Fungi</taxon>
        <taxon>Dikarya</taxon>
        <taxon>Ascomycota</taxon>
        <taxon>Pezizomycotina</taxon>
        <taxon>Sordariomycetes</taxon>
        <taxon>Xylariomycetidae</taxon>
        <taxon>Amphisphaeriales</taxon>
        <taxon>Apiosporaceae</taxon>
        <taxon>Neoarthrinium</taxon>
    </lineage>
</organism>
<dbReference type="PROSITE" id="PS00518">
    <property type="entry name" value="ZF_RING_1"/>
    <property type="match status" value="1"/>
</dbReference>
<keyword evidence="9 17" id="KW-0227">DNA damage</keyword>
<evidence type="ECO:0000256" key="13">
    <source>
        <dbReference type="ARBA" id="ARBA00023125"/>
    </source>
</evidence>
<feature type="compositionally biased region" description="Low complexity" evidence="19">
    <location>
        <begin position="139"/>
        <end position="149"/>
    </location>
</feature>
<sequence>MNDQDSFEVSDSTDWLSTPLSGLTAVESALRCQVCKDFYKTPMLTSCNHTFCSLCIRRALSNDGKCPLCRANEQEMKLRSNWSMEEVVGAFVKTRPAVLDHARKPPTVVVQSVESPKRRLDADADGAQEPRESKRLRSSTRLSASRGAAATAEMARLEADIAAPADPEQEMDYDDGLVACPICLMRMREAQVDGHIDKSCPGSPVPESQRRPRSTPRNTVAGHNGFQASSSASLSSMQTPLKRPDRLPAMNYSMLKEPQLRKKLAELGVSTAGDRRMLERRHKEWMTIWNANCDSLHPRKKGELLHDLDVWEKTLGTRAPQSSRSINLGTHIKDKDFDQQAWSTKHDASFKDLIANARRNVAEAKKKAKADSATSTDAATSNPDSEIVMPNVSHPTPAPPHTTVVEDAPYVDGIRSPDVLGRLEESGTGYLHDSHNNDDGNSGGPFPQPPFVYPP</sequence>
<dbReference type="GO" id="GO:0061630">
    <property type="term" value="F:ubiquitin protein ligase activity"/>
    <property type="evidence" value="ECO:0007669"/>
    <property type="project" value="UniProtKB-UniRule"/>
</dbReference>
<evidence type="ECO:0000256" key="2">
    <source>
        <dbReference type="ARBA" id="ARBA00004123"/>
    </source>
</evidence>
<keyword evidence="15 18" id="KW-0539">Nucleus</keyword>
<keyword evidence="13 18" id="KW-0238">DNA-binding</keyword>
<dbReference type="PROSITE" id="PS50089">
    <property type="entry name" value="ZF_RING_2"/>
    <property type="match status" value="1"/>
</dbReference>
<evidence type="ECO:0000313" key="24">
    <source>
        <dbReference type="Proteomes" id="UP000829685"/>
    </source>
</evidence>
<proteinExistence type="inferred from homology"/>
<name>A0A9P9W8I4_9PEZI</name>
<dbReference type="PANTHER" id="PTHR14134:SF2">
    <property type="entry name" value="E3 UBIQUITIN-PROTEIN LIGASE RAD18"/>
    <property type="match status" value="1"/>
</dbReference>
<evidence type="ECO:0000256" key="15">
    <source>
        <dbReference type="ARBA" id="ARBA00023242"/>
    </source>
</evidence>
<evidence type="ECO:0000256" key="4">
    <source>
        <dbReference type="ARBA" id="ARBA00009506"/>
    </source>
</evidence>
<evidence type="ECO:0000256" key="5">
    <source>
        <dbReference type="ARBA" id="ARBA00012483"/>
    </source>
</evidence>
<evidence type="ECO:0000259" key="22">
    <source>
        <dbReference type="PROSITE" id="PS51908"/>
    </source>
</evidence>
<dbReference type="InterPro" id="IPR039577">
    <property type="entry name" value="Rad18"/>
</dbReference>
<comment type="subunit">
    <text evidence="18">Interacts with E2 UBC2, forming a complex with ubiquitin ligase activity.</text>
</comment>
<dbReference type="SMART" id="SM00184">
    <property type="entry name" value="RING"/>
    <property type="match status" value="1"/>
</dbReference>
<feature type="compositionally biased region" description="Basic and acidic residues" evidence="19">
    <location>
        <begin position="115"/>
        <end position="135"/>
    </location>
</feature>
<dbReference type="GO" id="GO:0003697">
    <property type="term" value="F:single-stranded DNA binding"/>
    <property type="evidence" value="ECO:0007669"/>
    <property type="project" value="UniProtKB-UniRule"/>
</dbReference>
<evidence type="ECO:0000256" key="6">
    <source>
        <dbReference type="ARBA" id="ARBA00015551"/>
    </source>
</evidence>
<evidence type="ECO:0000256" key="10">
    <source>
        <dbReference type="ARBA" id="ARBA00022771"/>
    </source>
</evidence>
<evidence type="ECO:0000256" key="14">
    <source>
        <dbReference type="ARBA" id="ARBA00023204"/>
    </source>
</evidence>
<dbReference type="InterPro" id="IPR001841">
    <property type="entry name" value="Znf_RING"/>
</dbReference>
<keyword evidence="12 18" id="KW-0862">Zinc</keyword>
<evidence type="ECO:0000256" key="19">
    <source>
        <dbReference type="SAM" id="MobiDB-lite"/>
    </source>
</evidence>
<dbReference type="InterPro" id="IPR004580">
    <property type="entry name" value="Rad18_fungi"/>
</dbReference>
<comment type="similarity">
    <text evidence="4 18">Belongs to the RAD18 family.</text>
</comment>
<dbReference type="GO" id="GO:0008270">
    <property type="term" value="F:zinc ion binding"/>
    <property type="evidence" value="ECO:0007669"/>
    <property type="project" value="UniProtKB-KW"/>
</dbReference>
<comment type="pathway">
    <text evidence="3 18">Protein modification; protein ubiquitination.</text>
</comment>
<feature type="domain" description="UBZ4-type" evidence="22">
    <location>
        <begin position="177"/>
        <end position="205"/>
    </location>
</feature>
<dbReference type="EC" id="2.3.2.27" evidence="5 18"/>
<dbReference type="PANTHER" id="PTHR14134">
    <property type="entry name" value="E3 UBIQUITIN-PROTEIN LIGASE RAD18"/>
    <property type="match status" value="1"/>
</dbReference>
<protein>
    <recommendedName>
        <fullName evidence="6 18">Postreplication repair E3 ubiquitin-protein ligase RAD18</fullName>
        <ecNumber evidence="5 18">2.3.2.27</ecNumber>
    </recommendedName>
    <alternativeName>
        <fullName evidence="18">RING-type E3 ubiquitin transferase RAD18</fullName>
    </alternativeName>
</protein>
<dbReference type="PROSITE" id="PS51908">
    <property type="entry name" value="ZF_UBZ4"/>
    <property type="match status" value="1"/>
</dbReference>
<feature type="compositionally biased region" description="Pro residues" evidence="19">
    <location>
        <begin position="446"/>
        <end position="455"/>
    </location>
</feature>
<keyword evidence="11 18" id="KW-0833">Ubl conjugation pathway</keyword>
<dbReference type="GO" id="GO:0006281">
    <property type="term" value="P:DNA repair"/>
    <property type="evidence" value="ECO:0007669"/>
    <property type="project" value="UniProtKB-KW"/>
</dbReference>
<evidence type="ECO:0000256" key="7">
    <source>
        <dbReference type="ARBA" id="ARBA00022679"/>
    </source>
</evidence>
<evidence type="ECO:0000256" key="16">
    <source>
        <dbReference type="PROSITE-ProRule" id="PRU00175"/>
    </source>
</evidence>
<keyword evidence="24" id="KW-1185">Reference proteome</keyword>
<evidence type="ECO:0000256" key="17">
    <source>
        <dbReference type="PROSITE-ProRule" id="PRU01256"/>
    </source>
</evidence>
<evidence type="ECO:0000256" key="11">
    <source>
        <dbReference type="ARBA" id="ARBA00022786"/>
    </source>
</evidence>
<comment type="function">
    <text evidence="18">E3 RING-finger protein, member of the UBC2/RAD6 epistasis group. Associates to the E2 ubiquitin conjugating enzyme UBC2/RAD6 to form the UBC2-RAD18 ubiquitin ligase complex involved in postreplicative repair (PRR) of damaged DNA.</text>
</comment>
<comment type="caution">
    <text evidence="23">The sequence shown here is derived from an EMBL/GenBank/DDBJ whole genome shotgun (WGS) entry which is preliminary data.</text>
</comment>
<feature type="region of interest" description="Disordered" evidence="19">
    <location>
        <begin position="110"/>
        <end position="149"/>
    </location>
</feature>
<accession>A0A9P9W8I4</accession>
<dbReference type="GO" id="GO:0006513">
    <property type="term" value="P:protein monoubiquitination"/>
    <property type="evidence" value="ECO:0007669"/>
    <property type="project" value="InterPro"/>
</dbReference>
<evidence type="ECO:0000259" key="20">
    <source>
        <dbReference type="PROSITE" id="PS50089"/>
    </source>
</evidence>
<dbReference type="SMART" id="SM00734">
    <property type="entry name" value="ZnF_Rad18"/>
    <property type="match status" value="1"/>
</dbReference>
<feature type="compositionally biased region" description="Low complexity" evidence="19">
    <location>
        <begin position="371"/>
        <end position="381"/>
    </location>
</feature>
<evidence type="ECO:0000256" key="18">
    <source>
        <dbReference type="RuleBase" id="RU368093"/>
    </source>
</evidence>
<dbReference type="Pfam" id="PF13923">
    <property type="entry name" value="zf-C3HC4_2"/>
    <property type="match status" value="1"/>
</dbReference>
<keyword evidence="10 16" id="KW-0863">Zinc-finger</keyword>
<dbReference type="GO" id="GO:0005634">
    <property type="term" value="C:nucleus"/>
    <property type="evidence" value="ECO:0007669"/>
    <property type="project" value="UniProtKB-SubCell"/>
</dbReference>